<evidence type="ECO:0000313" key="4">
    <source>
        <dbReference type="Proteomes" id="UP000587462"/>
    </source>
</evidence>
<dbReference type="Proteomes" id="UP000587462">
    <property type="component" value="Unassembled WGS sequence"/>
</dbReference>
<dbReference type="EMBL" id="JABBXF010000049">
    <property type="protein sequence ID" value="NVK80282.1"/>
    <property type="molecule type" value="Genomic_DNA"/>
</dbReference>
<dbReference type="RefSeq" id="WP_171084031.1">
    <property type="nucleotide sequence ID" value="NZ_BNBU01000008.1"/>
</dbReference>
<name>A0A7Y7E9C5_STRMO</name>
<evidence type="ECO:0000256" key="1">
    <source>
        <dbReference type="SAM" id="MobiDB-lite"/>
    </source>
</evidence>
<feature type="domain" description="Transposase IS204/IS1001/IS1096/IS1165 DDE" evidence="2">
    <location>
        <begin position="93"/>
        <end position="210"/>
    </location>
</feature>
<evidence type="ECO:0000313" key="3">
    <source>
        <dbReference type="EMBL" id="NVK80282.1"/>
    </source>
</evidence>
<protein>
    <submittedName>
        <fullName evidence="3">Transposase</fullName>
    </submittedName>
</protein>
<organism evidence="3 4">
    <name type="scientific">Streptomyces morookaense</name>
    <name type="common">Streptoverticillium morookaense</name>
    <dbReference type="NCBI Taxonomy" id="1970"/>
    <lineage>
        <taxon>Bacteria</taxon>
        <taxon>Bacillati</taxon>
        <taxon>Actinomycetota</taxon>
        <taxon>Actinomycetes</taxon>
        <taxon>Kitasatosporales</taxon>
        <taxon>Streptomycetaceae</taxon>
        <taxon>Streptomyces</taxon>
    </lineage>
</organism>
<evidence type="ECO:0000259" key="2">
    <source>
        <dbReference type="Pfam" id="PF01610"/>
    </source>
</evidence>
<gene>
    <name evidence="3" type="ORF">HG542_21865</name>
</gene>
<accession>A0A7Y7E9C5</accession>
<proteinExistence type="predicted"/>
<keyword evidence="4" id="KW-1185">Reference proteome</keyword>
<dbReference type="Pfam" id="PF01610">
    <property type="entry name" value="DDE_Tnp_ISL3"/>
    <property type="match status" value="1"/>
</dbReference>
<feature type="compositionally biased region" description="Basic and acidic residues" evidence="1">
    <location>
        <begin position="1"/>
        <end position="11"/>
    </location>
</feature>
<feature type="region of interest" description="Disordered" evidence="1">
    <location>
        <begin position="1"/>
        <end position="21"/>
    </location>
</feature>
<dbReference type="PANTHER" id="PTHR33498:SF1">
    <property type="entry name" value="TRANSPOSASE FOR INSERTION SEQUENCE ELEMENT IS1557"/>
    <property type="match status" value="1"/>
</dbReference>
<dbReference type="PANTHER" id="PTHR33498">
    <property type="entry name" value="TRANSPOSASE FOR INSERTION SEQUENCE ELEMENT IS1557"/>
    <property type="match status" value="1"/>
</dbReference>
<dbReference type="AlphaFoldDB" id="A0A7Y7E9C5"/>
<comment type="caution">
    <text evidence="3">The sequence shown here is derived from an EMBL/GenBank/DDBJ whole genome shotgun (WGS) entry which is preliminary data.</text>
</comment>
<dbReference type="InterPro" id="IPR002560">
    <property type="entry name" value="Transposase_DDE"/>
</dbReference>
<sequence>MQRYARAEHWHQVSPGRHRRGSSLDVHHAYLSRRVAEIRARVSLVALHRELAERGWHGSCSTLRAWAVQRLPHPRQTPQPPPAPPSIRQVTGWLTRRPSSLTEDEHQQLKAVLEHCPELATTHQLVRDFGDMPTQQTGLLLPAWIDEAITADLPGLAGFARGLANDLDAVTAGLTLRWSSGITEGAVNRIKKIKRQLFGRAEFDLLRKMILLQRPTVTAPRDR</sequence>
<dbReference type="InterPro" id="IPR047951">
    <property type="entry name" value="Transpos_ISL3"/>
</dbReference>
<reference evidence="3 4" key="1">
    <citation type="submission" date="2020-04" db="EMBL/GenBank/DDBJ databases">
        <title>Draft Genome Sequence of Streptomyces morookaense DSM 40503, an 8-azaguanine-producing strain.</title>
        <authorList>
            <person name="Qi J."/>
            <person name="Gao J.-M."/>
        </authorList>
    </citation>
    <scope>NUCLEOTIDE SEQUENCE [LARGE SCALE GENOMIC DNA]</scope>
    <source>
        <strain evidence="3 4">DSM 40503</strain>
    </source>
</reference>